<evidence type="ECO:0000313" key="2">
    <source>
        <dbReference type="Proteomes" id="UP000259765"/>
    </source>
</evidence>
<name>A0A2I7R0M0_9CAUD</name>
<dbReference type="Proteomes" id="UP000259765">
    <property type="component" value="Segment"/>
</dbReference>
<dbReference type="EMBL" id="MG592470">
    <property type="protein sequence ID" value="AUR87191.1"/>
    <property type="molecule type" value="Genomic_DNA"/>
</dbReference>
<organism evidence="1 2">
    <name type="scientific">Vibrio phage 1.097.O._10N.286.49.B3</name>
    <dbReference type="NCBI Taxonomy" id="1881383"/>
    <lineage>
        <taxon>Viruses</taxon>
        <taxon>Duplodnaviria</taxon>
        <taxon>Heunggongvirae</taxon>
        <taxon>Uroviricota</taxon>
        <taxon>Caudoviricetes</taxon>
        <taxon>Schitoviridae</taxon>
        <taxon>Pontosvirinae</taxon>
        <taxon>Dorisvirus</taxon>
        <taxon>Dorisvirus 49B3</taxon>
    </lineage>
</organism>
<proteinExistence type="predicted"/>
<gene>
    <name evidence="1" type="ORF">NVP1097O_45</name>
</gene>
<sequence>MERVDNAKGYSPANVIWADKHTQLVNRRVPKHSKTGLLGIRLRAGGNYQVRLGGKVHGTFKTLEEAIGKQHEVLNRVKHT</sequence>
<accession>A0A2I7R0M0</accession>
<reference evidence="1 2" key="1">
    <citation type="submission" date="2017-11" db="EMBL/GenBank/DDBJ databases">
        <title>A major lineage of nontailed dsDNA viruses as unrecognized killers of marine bacteria.</title>
        <authorList>
            <person name="Kauffman K.M."/>
            <person name="Hussain F.A."/>
            <person name="Yang J."/>
            <person name="Arevalo P."/>
            <person name="Brown J.M."/>
            <person name="Chang W.K."/>
            <person name="VanInsberghe D."/>
            <person name="Elsherbini J."/>
            <person name="Cutler M.B."/>
            <person name="Kelly L."/>
            <person name="Polz M.F."/>
        </authorList>
    </citation>
    <scope>NUCLEOTIDE SEQUENCE [LARGE SCALE GENOMIC DNA]</scope>
</reference>
<keyword evidence="2" id="KW-1185">Reference proteome</keyword>
<protein>
    <submittedName>
        <fullName evidence="1">Uncharacterized protein</fullName>
    </submittedName>
</protein>
<evidence type="ECO:0000313" key="1">
    <source>
        <dbReference type="EMBL" id="AUR87191.1"/>
    </source>
</evidence>